<dbReference type="GO" id="GO:0008965">
    <property type="term" value="F:phosphoenolpyruvate-protein phosphotransferase activity"/>
    <property type="evidence" value="ECO:0007669"/>
    <property type="project" value="UniProtKB-EC"/>
</dbReference>
<keyword evidence="13 17" id="KW-0479">Metal-binding</keyword>
<keyword evidence="12 17" id="KW-0598">Phosphotransferase system</keyword>
<dbReference type="EC" id="2.7.3.9" evidence="6 17"/>
<feature type="binding site" evidence="20">
    <location>
        <position position="475"/>
    </location>
    <ligand>
        <name>Mg(2+)</name>
        <dbReference type="ChEBI" id="CHEBI:18420"/>
    </ligand>
</feature>
<feature type="binding site" evidence="20">
    <location>
        <position position="451"/>
    </location>
    <ligand>
        <name>Mg(2+)</name>
        <dbReference type="ChEBI" id="CHEBI:18420"/>
    </ligand>
</feature>
<evidence type="ECO:0000259" key="23">
    <source>
        <dbReference type="Pfam" id="PF05524"/>
    </source>
</evidence>
<dbReference type="InterPro" id="IPR040442">
    <property type="entry name" value="Pyrv_kinase-like_dom_sf"/>
</dbReference>
<dbReference type="InterPro" id="IPR015813">
    <property type="entry name" value="Pyrv/PenolPyrv_kinase-like_dom"/>
</dbReference>
<dbReference type="InterPro" id="IPR023151">
    <property type="entry name" value="PEP_util_CS"/>
</dbReference>
<dbReference type="EMBL" id="BIXY01000032">
    <property type="protein sequence ID" value="GCF08890.1"/>
    <property type="molecule type" value="Genomic_DNA"/>
</dbReference>
<dbReference type="InterPro" id="IPR018274">
    <property type="entry name" value="PEP_util_AS"/>
</dbReference>
<dbReference type="PRINTS" id="PR01736">
    <property type="entry name" value="PHPHTRNFRASE"/>
</dbReference>
<dbReference type="AlphaFoldDB" id="A0A5A5TBM4"/>
<evidence type="ECO:0000313" key="24">
    <source>
        <dbReference type="EMBL" id="GCF08890.1"/>
    </source>
</evidence>
<dbReference type="GO" id="GO:0005737">
    <property type="term" value="C:cytoplasm"/>
    <property type="evidence" value="ECO:0007669"/>
    <property type="project" value="UniProtKB-SubCell"/>
</dbReference>
<evidence type="ECO:0000256" key="7">
    <source>
        <dbReference type="ARBA" id="ARBA00016544"/>
    </source>
</evidence>
<feature type="active site" description="Proton donor" evidence="18">
    <location>
        <position position="522"/>
    </location>
</feature>
<dbReference type="InterPro" id="IPR050499">
    <property type="entry name" value="PEP-utilizing_PTS_enzyme"/>
</dbReference>
<keyword evidence="8 17" id="KW-0813">Transport</keyword>
<dbReference type="Pfam" id="PF05524">
    <property type="entry name" value="PEP-utilisers_N"/>
    <property type="match status" value="1"/>
</dbReference>
<dbReference type="PROSITE" id="PS00370">
    <property type="entry name" value="PEP_ENZYMES_PHOS_SITE"/>
    <property type="match status" value="1"/>
</dbReference>
<dbReference type="SUPFAM" id="SSF47831">
    <property type="entry name" value="Enzyme I of the PEP:sugar phosphotransferase system HPr-binding (sub)domain"/>
    <property type="match status" value="1"/>
</dbReference>
<evidence type="ECO:0000256" key="6">
    <source>
        <dbReference type="ARBA" id="ARBA00012232"/>
    </source>
</evidence>
<dbReference type="InterPro" id="IPR036637">
    <property type="entry name" value="Phosphohistidine_dom_sf"/>
</dbReference>
<protein>
    <recommendedName>
        <fullName evidence="7 17">Phosphoenolpyruvate-protein phosphotransferase</fullName>
        <ecNumber evidence="6 17">2.7.3.9</ecNumber>
    </recommendedName>
    <alternativeName>
        <fullName evidence="16 17">Phosphotransferase system, enzyme I</fullName>
    </alternativeName>
</protein>
<dbReference type="InterPro" id="IPR024692">
    <property type="entry name" value="PTS_EI"/>
</dbReference>
<comment type="function">
    <text evidence="3 17">General (non sugar-specific) component of the phosphoenolpyruvate-dependent sugar phosphotransferase system (sugar PTS). This major carbohydrate active-transport system catalyzes the phosphorylation of incoming sugar substrates concomitantly with their translocation across the cell membrane. Enzyme I transfers the phosphoryl group from phosphoenolpyruvate (PEP) to the phosphoryl carrier protein (HPr).</text>
</comment>
<dbReference type="Gene3D" id="3.50.30.10">
    <property type="entry name" value="Phosphohistidine domain"/>
    <property type="match status" value="1"/>
</dbReference>
<feature type="active site" description="Tele-phosphohistidine intermediate" evidence="18">
    <location>
        <position position="195"/>
    </location>
</feature>
<name>A0A5A5TBM4_9CHLR</name>
<evidence type="ECO:0000259" key="21">
    <source>
        <dbReference type="Pfam" id="PF00391"/>
    </source>
</evidence>
<dbReference type="InterPro" id="IPR008731">
    <property type="entry name" value="PTS_EIN"/>
</dbReference>
<dbReference type="PROSITE" id="PS00742">
    <property type="entry name" value="PEP_ENZYMES_2"/>
    <property type="match status" value="1"/>
</dbReference>
<reference evidence="24 25" key="1">
    <citation type="submission" date="2019-01" db="EMBL/GenBank/DDBJ databases">
        <title>Draft genome sequence of Dictyobacter sp. Uno17.</title>
        <authorList>
            <person name="Wang C.M."/>
            <person name="Zheng Y."/>
            <person name="Sakai Y."/>
            <person name="Abe K."/>
            <person name="Yokota A."/>
            <person name="Yabe S."/>
        </authorList>
    </citation>
    <scope>NUCLEOTIDE SEQUENCE [LARGE SCALE GENOMIC DNA]</scope>
    <source>
        <strain evidence="24 25">Uno17</strain>
    </source>
</reference>
<comment type="cofactor">
    <cofactor evidence="2 17 20">
        <name>Mg(2+)</name>
        <dbReference type="ChEBI" id="CHEBI:18420"/>
    </cofactor>
</comment>
<comment type="catalytic activity">
    <reaction evidence="1 17">
        <text>L-histidyl-[protein] + phosphoenolpyruvate = N(pros)-phospho-L-histidyl-[protein] + pyruvate</text>
        <dbReference type="Rhea" id="RHEA:23880"/>
        <dbReference type="Rhea" id="RHEA-COMP:9745"/>
        <dbReference type="Rhea" id="RHEA-COMP:9746"/>
        <dbReference type="ChEBI" id="CHEBI:15361"/>
        <dbReference type="ChEBI" id="CHEBI:29979"/>
        <dbReference type="ChEBI" id="CHEBI:58702"/>
        <dbReference type="ChEBI" id="CHEBI:64837"/>
        <dbReference type="EC" id="2.7.3.9"/>
    </reaction>
</comment>
<dbReference type="Pfam" id="PF02896">
    <property type="entry name" value="PEP-utilizers_C"/>
    <property type="match status" value="1"/>
</dbReference>
<organism evidence="24 25">
    <name type="scientific">Dictyobacter arantiisoli</name>
    <dbReference type="NCBI Taxonomy" id="2014874"/>
    <lineage>
        <taxon>Bacteria</taxon>
        <taxon>Bacillati</taxon>
        <taxon>Chloroflexota</taxon>
        <taxon>Ktedonobacteria</taxon>
        <taxon>Ktedonobacterales</taxon>
        <taxon>Dictyobacteraceae</taxon>
        <taxon>Dictyobacter</taxon>
    </lineage>
</organism>
<feature type="binding site" evidence="19">
    <location>
        <position position="309"/>
    </location>
    <ligand>
        <name>phosphoenolpyruvate</name>
        <dbReference type="ChEBI" id="CHEBI:58702"/>
    </ligand>
</feature>
<dbReference type="InterPro" id="IPR036618">
    <property type="entry name" value="PtsI_HPr-bd_sf"/>
</dbReference>
<evidence type="ECO:0000256" key="2">
    <source>
        <dbReference type="ARBA" id="ARBA00001946"/>
    </source>
</evidence>
<dbReference type="PANTHER" id="PTHR46244:SF3">
    <property type="entry name" value="PHOSPHOENOLPYRUVATE-PROTEIN PHOSPHOTRANSFERASE"/>
    <property type="match status" value="1"/>
</dbReference>
<evidence type="ECO:0000256" key="15">
    <source>
        <dbReference type="ARBA" id="ARBA00022842"/>
    </source>
</evidence>
<evidence type="ECO:0000256" key="17">
    <source>
        <dbReference type="PIRNR" id="PIRNR000732"/>
    </source>
</evidence>
<keyword evidence="14 17" id="KW-0418">Kinase</keyword>
<accession>A0A5A5TBM4</accession>
<feature type="domain" description="Phosphotransferase system enzyme I N-terminal" evidence="23">
    <location>
        <begin position="9"/>
        <end position="132"/>
    </location>
</feature>
<evidence type="ECO:0000256" key="19">
    <source>
        <dbReference type="PIRSR" id="PIRSR000732-2"/>
    </source>
</evidence>
<keyword evidence="24" id="KW-0670">Pyruvate</keyword>
<dbReference type="InterPro" id="IPR006318">
    <property type="entry name" value="PTS_EI-like"/>
</dbReference>
<evidence type="ECO:0000256" key="8">
    <source>
        <dbReference type="ARBA" id="ARBA00022448"/>
    </source>
</evidence>
<evidence type="ECO:0000256" key="10">
    <source>
        <dbReference type="ARBA" id="ARBA00022597"/>
    </source>
</evidence>
<dbReference type="SUPFAM" id="SSF51621">
    <property type="entry name" value="Phosphoenolpyruvate/pyruvate domain"/>
    <property type="match status" value="1"/>
</dbReference>
<evidence type="ECO:0000256" key="1">
    <source>
        <dbReference type="ARBA" id="ARBA00000683"/>
    </source>
</evidence>
<sequence>MSSTLQTLHGIPVTGGVAIGSWIVYDPFPPAIPHTTIDADALASEKERLQQAIQASIAEVTALRDHVLAKVGPEEAEIFDAHLLMFEDDSLLESTHQRIEQEHQNAVWAVWDAADEIAQMFAGMENEYFRARAADVYDIRARIVNHLLGRPTAQLRSLKEPVIVVARDLLPSDTAGLDPALVLGLVTEQGGATSHTAILARQMGIPAVVGVNGLFEQIAAATAEHAASSQLLLDGSSGEIVLHPDIETVARYQQTLERYRQQQQQLQSLRTLSATTLDGKTIEVAANIGRPRDAQPALEAGAGGVGLFRTEFLFLDRATPPSEEEQVEAYTTVLNTFAAKTVIVRTLDIGGDKSVPYLDLPHEDNPFLGVRGIRLCLEPEHQHLFRTQIRALLLAAQTQVTSLWIMFPMICDLRELRQARAFVAETEAQLLQEGKLAAPVLSLLRLGIMIETPASVWVLDQLAQEADFFSIGTNDLAQYTLASDRMNACLNELQRPFHPAVMRTIAHIVRIAHQYQRWVGMCGEMAGNPRASAFLLGLGIDELSMEAGSLNAVKQAIRGTTIPQALEIVERVLAADSSAAIEDILS</sequence>
<dbReference type="OrthoDB" id="9765468at2"/>
<dbReference type="RefSeq" id="WP_149401859.1">
    <property type="nucleotide sequence ID" value="NZ_BIXY01000032.1"/>
</dbReference>
<evidence type="ECO:0000256" key="5">
    <source>
        <dbReference type="ARBA" id="ARBA00007837"/>
    </source>
</evidence>
<dbReference type="GO" id="GO:0046872">
    <property type="term" value="F:metal ion binding"/>
    <property type="evidence" value="ECO:0007669"/>
    <property type="project" value="UniProtKB-KW"/>
</dbReference>
<evidence type="ECO:0000259" key="22">
    <source>
        <dbReference type="Pfam" id="PF02896"/>
    </source>
</evidence>
<keyword evidence="15 17" id="KW-0460">Magnesium</keyword>
<keyword evidence="9 17" id="KW-0963">Cytoplasm</keyword>
<feature type="domain" description="PEP-utilising enzyme mobile" evidence="21">
    <location>
        <begin position="159"/>
        <end position="238"/>
    </location>
</feature>
<feature type="binding site" evidence="19">
    <location>
        <begin position="474"/>
        <end position="475"/>
    </location>
    <ligand>
        <name>phosphoenolpyruvate</name>
        <dbReference type="ChEBI" id="CHEBI:58702"/>
    </ligand>
</feature>
<dbReference type="GO" id="GO:0009401">
    <property type="term" value="P:phosphoenolpyruvate-dependent sugar phosphotransferase system"/>
    <property type="evidence" value="ECO:0007669"/>
    <property type="project" value="UniProtKB-KW"/>
</dbReference>
<feature type="binding site" evidence="19">
    <location>
        <position position="485"/>
    </location>
    <ligand>
        <name>phosphoenolpyruvate</name>
        <dbReference type="ChEBI" id="CHEBI:58702"/>
    </ligand>
</feature>
<evidence type="ECO:0000256" key="13">
    <source>
        <dbReference type="ARBA" id="ARBA00022723"/>
    </source>
</evidence>
<dbReference type="InterPro" id="IPR008279">
    <property type="entry name" value="PEP-util_enz_mobile_dom"/>
</dbReference>
<evidence type="ECO:0000256" key="11">
    <source>
        <dbReference type="ARBA" id="ARBA00022679"/>
    </source>
</evidence>
<dbReference type="Gene3D" id="3.20.20.60">
    <property type="entry name" value="Phosphoenolpyruvate-binding domains"/>
    <property type="match status" value="1"/>
</dbReference>
<evidence type="ECO:0000256" key="20">
    <source>
        <dbReference type="PIRSR" id="PIRSR000732-3"/>
    </source>
</evidence>
<evidence type="ECO:0000256" key="9">
    <source>
        <dbReference type="ARBA" id="ARBA00022490"/>
    </source>
</evidence>
<evidence type="ECO:0000256" key="3">
    <source>
        <dbReference type="ARBA" id="ARBA00002728"/>
    </source>
</evidence>
<keyword evidence="11 17" id="KW-0808">Transferase</keyword>
<evidence type="ECO:0000256" key="4">
    <source>
        <dbReference type="ARBA" id="ARBA00004496"/>
    </source>
</evidence>
<dbReference type="PIRSF" id="PIRSF000732">
    <property type="entry name" value="PTS_enzyme_I"/>
    <property type="match status" value="1"/>
</dbReference>
<keyword evidence="25" id="KW-1185">Reference proteome</keyword>
<keyword evidence="10 17" id="KW-0762">Sugar transport</keyword>
<feature type="domain" description="PEP-utilising enzyme C-terminal" evidence="22">
    <location>
        <begin position="264"/>
        <end position="559"/>
    </location>
</feature>
<comment type="subcellular location">
    <subcellularLocation>
        <location evidence="4 17">Cytoplasm</location>
    </subcellularLocation>
</comment>
<gene>
    <name evidence="24" type="primary">ptsI</name>
    <name evidence="24" type="ORF">KDI_24540</name>
</gene>
<evidence type="ECO:0000256" key="12">
    <source>
        <dbReference type="ARBA" id="ARBA00022683"/>
    </source>
</evidence>
<evidence type="ECO:0000256" key="14">
    <source>
        <dbReference type="ARBA" id="ARBA00022777"/>
    </source>
</evidence>
<comment type="similarity">
    <text evidence="5 17">Belongs to the PEP-utilizing enzyme family.</text>
</comment>
<dbReference type="PANTHER" id="PTHR46244">
    <property type="entry name" value="PHOSPHOENOLPYRUVATE-PROTEIN PHOSPHOTRANSFERASE"/>
    <property type="match status" value="1"/>
</dbReference>
<evidence type="ECO:0000313" key="25">
    <source>
        <dbReference type="Proteomes" id="UP000322530"/>
    </source>
</evidence>
<proteinExistence type="inferred from homology"/>
<dbReference type="Proteomes" id="UP000322530">
    <property type="component" value="Unassembled WGS sequence"/>
</dbReference>
<feature type="binding site" evidence="19">
    <location>
        <position position="345"/>
    </location>
    <ligand>
        <name>phosphoenolpyruvate</name>
        <dbReference type="ChEBI" id="CHEBI:58702"/>
    </ligand>
</feature>
<dbReference type="GO" id="GO:0016301">
    <property type="term" value="F:kinase activity"/>
    <property type="evidence" value="ECO:0007669"/>
    <property type="project" value="UniProtKB-KW"/>
</dbReference>
<dbReference type="SUPFAM" id="SSF52009">
    <property type="entry name" value="Phosphohistidine domain"/>
    <property type="match status" value="1"/>
</dbReference>
<comment type="caution">
    <text evidence="24">The sequence shown here is derived from an EMBL/GenBank/DDBJ whole genome shotgun (WGS) entry which is preliminary data.</text>
</comment>
<evidence type="ECO:0000256" key="16">
    <source>
        <dbReference type="ARBA" id="ARBA00033235"/>
    </source>
</evidence>
<dbReference type="InterPro" id="IPR000121">
    <property type="entry name" value="PEP_util_C"/>
</dbReference>
<dbReference type="Pfam" id="PF00391">
    <property type="entry name" value="PEP-utilizers"/>
    <property type="match status" value="1"/>
</dbReference>
<evidence type="ECO:0000256" key="18">
    <source>
        <dbReference type="PIRSR" id="PIRSR000732-1"/>
    </source>
</evidence>
<dbReference type="Gene3D" id="1.10.274.10">
    <property type="entry name" value="PtsI, HPr-binding domain"/>
    <property type="match status" value="1"/>
</dbReference>
<dbReference type="NCBIfam" id="TIGR01417">
    <property type="entry name" value="PTS_I_fam"/>
    <property type="match status" value="1"/>
</dbReference>